<proteinExistence type="predicted"/>
<comment type="caution">
    <text evidence="1">The sequence shown here is derived from an EMBL/GenBank/DDBJ whole genome shotgun (WGS) entry which is preliminary data.</text>
</comment>
<protein>
    <submittedName>
        <fullName evidence="1">1519_t:CDS:1</fullName>
    </submittedName>
</protein>
<organism evidence="1 2">
    <name type="scientific">Funneliformis geosporum</name>
    <dbReference type="NCBI Taxonomy" id="1117311"/>
    <lineage>
        <taxon>Eukaryota</taxon>
        <taxon>Fungi</taxon>
        <taxon>Fungi incertae sedis</taxon>
        <taxon>Mucoromycota</taxon>
        <taxon>Glomeromycotina</taxon>
        <taxon>Glomeromycetes</taxon>
        <taxon>Glomerales</taxon>
        <taxon>Glomeraceae</taxon>
        <taxon>Funneliformis</taxon>
    </lineage>
</organism>
<evidence type="ECO:0000313" key="2">
    <source>
        <dbReference type="Proteomes" id="UP001153678"/>
    </source>
</evidence>
<reference evidence="1" key="1">
    <citation type="submission" date="2022-08" db="EMBL/GenBank/DDBJ databases">
        <authorList>
            <person name="Kallberg Y."/>
            <person name="Tangrot J."/>
            <person name="Rosling A."/>
        </authorList>
    </citation>
    <scope>NUCLEOTIDE SEQUENCE</scope>
    <source>
        <strain evidence="1">Wild A</strain>
    </source>
</reference>
<feature type="non-terminal residue" evidence="1">
    <location>
        <position position="186"/>
    </location>
</feature>
<dbReference type="EMBL" id="CAMKVN010011708">
    <property type="protein sequence ID" value="CAI2194964.1"/>
    <property type="molecule type" value="Genomic_DNA"/>
</dbReference>
<dbReference type="OrthoDB" id="2411314at2759"/>
<dbReference type="AlphaFoldDB" id="A0A9W4T5F2"/>
<dbReference type="Proteomes" id="UP001153678">
    <property type="component" value="Unassembled WGS sequence"/>
</dbReference>
<evidence type="ECO:0000313" key="1">
    <source>
        <dbReference type="EMBL" id="CAI2194964.1"/>
    </source>
</evidence>
<name>A0A9W4T5F2_9GLOM</name>
<sequence length="186" mass="21761">MNINDFFNNISEVDENFTYIPDKIAIELARQLNTSKNNSSNEENIESGTVSLITKIANSNDINLKNKALSLIAPTLQILEKHETIDSITIPSFFTIQTIFKFYQINLNNEEADWSSEKCYNFDKQIANLLLKNRKQIESQKLHLEEPKSSLEFYEALPFQLIQFFENMIQTLLERLYNQTNERQQQ</sequence>
<keyword evidence="2" id="KW-1185">Reference proteome</keyword>
<gene>
    <name evidence="1" type="ORF">FWILDA_LOCUS16840</name>
</gene>
<accession>A0A9W4T5F2</accession>